<evidence type="ECO:0000259" key="2">
    <source>
        <dbReference type="SMART" id="SM00382"/>
    </source>
</evidence>
<dbReference type="InterPro" id="IPR050238">
    <property type="entry name" value="DNA_Rep/Repair_Clamp_Loader"/>
</dbReference>
<feature type="domain" description="AAA+ ATPase" evidence="2">
    <location>
        <begin position="36"/>
        <end position="177"/>
    </location>
</feature>
<dbReference type="SMART" id="SM00382">
    <property type="entry name" value="AAA"/>
    <property type="match status" value="1"/>
</dbReference>
<evidence type="ECO:0000313" key="4">
    <source>
        <dbReference type="Proteomes" id="UP000295680"/>
    </source>
</evidence>
<comment type="caution">
    <text evidence="3">The sequence shown here is derived from an EMBL/GenBank/DDBJ whole genome shotgun (WGS) entry which is preliminary data.</text>
</comment>
<accession>A0A4R2KCQ0</accession>
<dbReference type="OrthoDB" id="9809531at2"/>
<dbReference type="AlphaFoldDB" id="A0A4R2KCQ0"/>
<dbReference type="PANTHER" id="PTHR11669">
    <property type="entry name" value="REPLICATION FACTOR C / DNA POLYMERASE III GAMMA-TAU SUBUNIT"/>
    <property type="match status" value="1"/>
</dbReference>
<dbReference type="EMBL" id="SLWS01000001">
    <property type="protein sequence ID" value="TCO64265.1"/>
    <property type="molecule type" value="Genomic_DNA"/>
</dbReference>
<dbReference type="GO" id="GO:0008408">
    <property type="term" value="F:3'-5' exonuclease activity"/>
    <property type="evidence" value="ECO:0007669"/>
    <property type="project" value="InterPro"/>
</dbReference>
<gene>
    <name evidence="3" type="ORF">EV192_10130</name>
</gene>
<dbReference type="NCBIfam" id="NF005926">
    <property type="entry name" value="PRK07940.1"/>
    <property type="match status" value="1"/>
</dbReference>
<dbReference type="Pfam" id="PF13177">
    <property type="entry name" value="DNA_pol3_delta2"/>
    <property type="match status" value="1"/>
</dbReference>
<proteinExistence type="predicted"/>
<reference evidence="3 4" key="1">
    <citation type="submission" date="2019-03" db="EMBL/GenBank/DDBJ databases">
        <title>Genomic Encyclopedia of Type Strains, Phase IV (KMG-IV): sequencing the most valuable type-strain genomes for metagenomic binning, comparative biology and taxonomic classification.</title>
        <authorList>
            <person name="Goeker M."/>
        </authorList>
    </citation>
    <scope>NUCLEOTIDE SEQUENCE [LARGE SCALE GENOMIC DNA]</scope>
    <source>
        <strain evidence="3 4">DSM 45934</strain>
    </source>
</reference>
<keyword evidence="4" id="KW-1185">Reference proteome</keyword>
<organism evidence="3 4">
    <name type="scientific">Actinocrispum wychmicini</name>
    <dbReference type="NCBI Taxonomy" id="1213861"/>
    <lineage>
        <taxon>Bacteria</taxon>
        <taxon>Bacillati</taxon>
        <taxon>Actinomycetota</taxon>
        <taxon>Actinomycetes</taxon>
        <taxon>Pseudonocardiales</taxon>
        <taxon>Pseudonocardiaceae</taxon>
        <taxon>Actinocrispum</taxon>
    </lineage>
</organism>
<evidence type="ECO:0000256" key="1">
    <source>
        <dbReference type="SAM" id="MobiDB-lite"/>
    </source>
</evidence>
<dbReference type="Proteomes" id="UP000295680">
    <property type="component" value="Unassembled WGS sequence"/>
</dbReference>
<dbReference type="InterPro" id="IPR027417">
    <property type="entry name" value="P-loop_NTPase"/>
</dbReference>
<feature type="compositionally biased region" description="Low complexity" evidence="1">
    <location>
        <begin position="282"/>
        <end position="294"/>
    </location>
</feature>
<dbReference type="GO" id="GO:0003887">
    <property type="term" value="F:DNA-directed DNA polymerase activity"/>
    <property type="evidence" value="ECO:0007669"/>
    <property type="project" value="InterPro"/>
</dbReference>
<dbReference type="GO" id="GO:0006261">
    <property type="term" value="P:DNA-templated DNA replication"/>
    <property type="evidence" value="ECO:0007669"/>
    <property type="project" value="TreeGrafter"/>
</dbReference>
<dbReference type="InterPro" id="IPR004622">
    <property type="entry name" value="DNA_pol_HolB"/>
</dbReference>
<dbReference type="RefSeq" id="WP_132109924.1">
    <property type="nucleotide sequence ID" value="NZ_SLWS01000001.1"/>
</dbReference>
<dbReference type="NCBIfam" id="TIGR00678">
    <property type="entry name" value="holB"/>
    <property type="match status" value="1"/>
</dbReference>
<sequence>MTVWSQVVGQANAVEVLTKAAAAAAAIVRGDGGSGMTHAWLFTGPPGSGRSVAARAFAAALECETGTGCGECQGCRTTMAGTHADVRLVVPEGLSISVAEMRALVQTAARRPTSGRWQVVIIEDADRLTEGAANALLKAVEEPPNRTVFLLCAPSDHPDDVSVTIRSRCRGVSLRIPPAEAIAEVLVHRDSVEPKTAQWAASVCGGHVGRARRLATDEAARTRREAVLRIPLGLRRPSDIFTLADDLVKAAETEASDQSDSRDEIERDALKTALGAGGTGKGTAAATRGTAGALKELERRQKSRATRTQRDTLDLALVDLAGFYRDVLVAGSGSTAVLNHPDRATDARTAAEDWSPESALRRLEAVLACREALELNVKPRIAIEAMVTTLYYG</sequence>
<dbReference type="SUPFAM" id="SSF52540">
    <property type="entry name" value="P-loop containing nucleoside triphosphate hydrolases"/>
    <property type="match status" value="1"/>
</dbReference>
<evidence type="ECO:0000313" key="3">
    <source>
        <dbReference type="EMBL" id="TCO64265.1"/>
    </source>
</evidence>
<name>A0A4R2KCQ0_9PSEU</name>
<dbReference type="InterPro" id="IPR003593">
    <property type="entry name" value="AAA+_ATPase"/>
</dbReference>
<protein>
    <submittedName>
        <fullName evidence="3">DNA polymerase-3 subunit delta</fullName>
    </submittedName>
</protein>
<dbReference type="Gene3D" id="3.40.50.300">
    <property type="entry name" value="P-loop containing nucleotide triphosphate hydrolases"/>
    <property type="match status" value="1"/>
</dbReference>
<dbReference type="PANTHER" id="PTHR11669:SF8">
    <property type="entry name" value="DNA POLYMERASE III SUBUNIT DELTA"/>
    <property type="match status" value="1"/>
</dbReference>
<feature type="region of interest" description="Disordered" evidence="1">
    <location>
        <begin position="273"/>
        <end position="308"/>
    </location>
</feature>